<proteinExistence type="predicted"/>
<protein>
    <submittedName>
        <fullName evidence="1">Siderochrome-iron transporter</fullName>
    </submittedName>
</protein>
<evidence type="ECO:0000313" key="1">
    <source>
        <dbReference type="EMBL" id="GAT30181.1"/>
    </source>
</evidence>
<name>A0A146FZR4_ASPKA</name>
<comment type="caution">
    <text evidence="1">The sequence shown here is derived from an EMBL/GenBank/DDBJ whole genome shotgun (WGS) entry which is preliminary data.</text>
</comment>
<dbReference type="AlphaFoldDB" id="A0A146FZR4"/>
<reference evidence="2" key="2">
    <citation type="submission" date="2016-02" db="EMBL/GenBank/DDBJ databases">
        <title>Genome sequencing of Aspergillus luchuensis NBRC 4314.</title>
        <authorList>
            <person name="Yamada O."/>
        </authorList>
    </citation>
    <scope>NUCLEOTIDE SEQUENCE [LARGE SCALE GENOMIC DNA]</scope>
    <source>
        <strain evidence="2">RIB 2604</strain>
    </source>
</reference>
<sequence>MNRSASIIPGEDRFETHDSVVSAGLDAAQEGRVGVALGQFIESDTCSNTAS</sequence>
<gene>
    <name evidence="1" type="ORF">RIB2604_03301550</name>
</gene>
<accession>A0A146FZR4</accession>
<reference evidence="1 2" key="1">
    <citation type="journal article" date="2016" name="DNA Res.">
        <title>Genome sequence of Aspergillus luchuensis NBRC 4314.</title>
        <authorList>
            <person name="Yamada O."/>
            <person name="Machida M."/>
            <person name="Hosoyama A."/>
            <person name="Goto M."/>
            <person name="Takahashi T."/>
            <person name="Futagami T."/>
            <person name="Yamagata Y."/>
            <person name="Takeuchi M."/>
            <person name="Kobayashi T."/>
            <person name="Koike H."/>
            <person name="Abe K."/>
            <person name="Asai K."/>
            <person name="Arita M."/>
            <person name="Fujita N."/>
            <person name="Fukuda K."/>
            <person name="Higa K."/>
            <person name="Horikawa H."/>
            <person name="Ishikawa T."/>
            <person name="Jinno K."/>
            <person name="Kato Y."/>
            <person name="Kirimura K."/>
            <person name="Mizutani O."/>
            <person name="Nakasone K."/>
            <person name="Sano M."/>
            <person name="Shiraishi Y."/>
            <person name="Tsukahara M."/>
            <person name="Gomi K."/>
        </authorList>
    </citation>
    <scope>NUCLEOTIDE SEQUENCE [LARGE SCALE GENOMIC DNA]</scope>
    <source>
        <strain evidence="1 2">RIB 2604</strain>
    </source>
</reference>
<organism evidence="1 2">
    <name type="scientific">Aspergillus kawachii</name>
    <name type="common">White koji mold</name>
    <name type="synonym">Aspergillus awamori var. kawachi</name>
    <dbReference type="NCBI Taxonomy" id="1069201"/>
    <lineage>
        <taxon>Eukaryota</taxon>
        <taxon>Fungi</taxon>
        <taxon>Dikarya</taxon>
        <taxon>Ascomycota</taxon>
        <taxon>Pezizomycotina</taxon>
        <taxon>Eurotiomycetes</taxon>
        <taxon>Eurotiomycetidae</taxon>
        <taxon>Eurotiales</taxon>
        <taxon>Aspergillaceae</taxon>
        <taxon>Aspergillus</taxon>
        <taxon>Aspergillus subgen. Circumdati</taxon>
    </lineage>
</organism>
<dbReference type="EMBL" id="BCWF01000032">
    <property type="protein sequence ID" value="GAT30181.1"/>
    <property type="molecule type" value="Genomic_DNA"/>
</dbReference>
<evidence type="ECO:0000313" key="2">
    <source>
        <dbReference type="Proteomes" id="UP000075230"/>
    </source>
</evidence>
<dbReference type="Proteomes" id="UP000075230">
    <property type="component" value="Unassembled WGS sequence"/>
</dbReference>